<reference evidence="2" key="1">
    <citation type="submission" date="2022-11" db="EMBL/GenBank/DDBJ databases">
        <authorList>
            <person name="Kikuchi T."/>
        </authorList>
    </citation>
    <scope>NUCLEOTIDE SEQUENCE</scope>
    <source>
        <strain evidence="2">PS1010</strain>
    </source>
</reference>
<accession>A0A9P1NBE6</accession>
<gene>
    <name evidence="2" type="ORF">CAMP_LOCUS17465</name>
</gene>
<feature type="transmembrane region" description="Helical" evidence="1">
    <location>
        <begin position="58"/>
        <end position="87"/>
    </location>
</feature>
<feature type="transmembrane region" description="Helical" evidence="1">
    <location>
        <begin position="12"/>
        <end position="38"/>
    </location>
</feature>
<organism evidence="2 3">
    <name type="scientific">Caenorhabditis angaria</name>
    <dbReference type="NCBI Taxonomy" id="860376"/>
    <lineage>
        <taxon>Eukaryota</taxon>
        <taxon>Metazoa</taxon>
        <taxon>Ecdysozoa</taxon>
        <taxon>Nematoda</taxon>
        <taxon>Chromadorea</taxon>
        <taxon>Rhabditida</taxon>
        <taxon>Rhabditina</taxon>
        <taxon>Rhabditomorpha</taxon>
        <taxon>Rhabditoidea</taxon>
        <taxon>Rhabditidae</taxon>
        <taxon>Peloderinae</taxon>
        <taxon>Caenorhabditis</taxon>
    </lineage>
</organism>
<dbReference type="EMBL" id="CANHGI010000006">
    <property type="protein sequence ID" value="CAI5454828.1"/>
    <property type="molecule type" value="Genomic_DNA"/>
</dbReference>
<evidence type="ECO:0000256" key="1">
    <source>
        <dbReference type="SAM" id="Phobius"/>
    </source>
</evidence>
<dbReference type="OrthoDB" id="5876405at2759"/>
<keyword evidence="1" id="KW-0472">Membrane</keyword>
<evidence type="ECO:0000313" key="2">
    <source>
        <dbReference type="EMBL" id="CAI5454828.1"/>
    </source>
</evidence>
<sequence length="195" mass="22232">MFQEAEEGKPKRWGCLVAVIIIVTAINLSIIITIRALLDSEDDINMPIIQGTLREDLTYFLGIFTMTFFFGCYCCFCCACTCCKWCFYQFPESISKLWTAIPNLFVNNLDHLPIHRFRETDDNANKNDCVAEARGVLSNKLQEKRSDRCAYENSGYLDVMEMDNIQTPRLILPPAPNGRMRSYSIDISLAAPENS</sequence>
<keyword evidence="1" id="KW-0812">Transmembrane</keyword>
<proteinExistence type="predicted"/>
<keyword evidence="3" id="KW-1185">Reference proteome</keyword>
<keyword evidence="1" id="KW-1133">Transmembrane helix</keyword>
<name>A0A9P1NBE6_9PELO</name>
<dbReference type="AlphaFoldDB" id="A0A9P1NBE6"/>
<protein>
    <submittedName>
        <fullName evidence="2">Uncharacterized protein</fullName>
    </submittedName>
</protein>
<dbReference type="Proteomes" id="UP001152747">
    <property type="component" value="Unassembled WGS sequence"/>
</dbReference>
<evidence type="ECO:0000313" key="3">
    <source>
        <dbReference type="Proteomes" id="UP001152747"/>
    </source>
</evidence>
<comment type="caution">
    <text evidence="2">The sequence shown here is derived from an EMBL/GenBank/DDBJ whole genome shotgun (WGS) entry which is preliminary data.</text>
</comment>